<organism evidence="1 2">
    <name type="scientific">Strigamia maritima</name>
    <name type="common">European centipede</name>
    <name type="synonym">Geophilus maritimus</name>
    <dbReference type="NCBI Taxonomy" id="126957"/>
    <lineage>
        <taxon>Eukaryota</taxon>
        <taxon>Metazoa</taxon>
        <taxon>Ecdysozoa</taxon>
        <taxon>Arthropoda</taxon>
        <taxon>Myriapoda</taxon>
        <taxon>Chilopoda</taxon>
        <taxon>Pleurostigmophora</taxon>
        <taxon>Geophilomorpha</taxon>
        <taxon>Linotaeniidae</taxon>
        <taxon>Strigamia</taxon>
    </lineage>
</organism>
<evidence type="ECO:0008006" key="3">
    <source>
        <dbReference type="Google" id="ProtNLM"/>
    </source>
</evidence>
<dbReference type="InterPro" id="IPR036322">
    <property type="entry name" value="WD40_repeat_dom_sf"/>
</dbReference>
<dbReference type="AlphaFoldDB" id="T1J9Y1"/>
<name>T1J9Y1_STRMM</name>
<dbReference type="EnsemblMetazoa" id="SMAR010533-RA">
    <property type="protein sequence ID" value="SMAR010533-PA"/>
    <property type="gene ID" value="SMAR010533"/>
</dbReference>
<sequence>MTSEESKSIGPKSLSIEARTSILSLRPSVSSAPKSYAQVVESDVANERKLTYKSSFGKTEEIENEIIMTGDCKLNHILVLHQEILCCHTSQDGRLFAIGLLGGGIRVYDPPVISCLYVLSTKDVLKIGLPVTAIKFQPSLKQGALKSHVLVSSYSSGIIKFWNVENKECLYTFEEDRQTLCMAFSRDGAMLTTAGVQGRLYVYNVESKQMVMILEASESRATITGHKSRVFSLCYHPLDFHNLLSGGWDSVINVIPNLFGTTDKNIPFATLLGHMFVEKELI</sequence>
<evidence type="ECO:0000313" key="2">
    <source>
        <dbReference type="Proteomes" id="UP000014500"/>
    </source>
</evidence>
<dbReference type="eggNOG" id="ENOG502RYYH">
    <property type="taxonomic scope" value="Eukaryota"/>
</dbReference>
<dbReference type="Gene3D" id="2.130.10.10">
    <property type="entry name" value="YVTN repeat-like/Quinoprotein amine dehydrogenase"/>
    <property type="match status" value="1"/>
</dbReference>
<dbReference type="InterPro" id="IPR015943">
    <property type="entry name" value="WD40/YVTN_repeat-like_dom_sf"/>
</dbReference>
<dbReference type="EMBL" id="JH431979">
    <property type="status" value="NOT_ANNOTATED_CDS"/>
    <property type="molecule type" value="Genomic_DNA"/>
</dbReference>
<accession>T1J9Y1</accession>
<evidence type="ECO:0000313" key="1">
    <source>
        <dbReference type="EnsemblMetazoa" id="SMAR010533-PA"/>
    </source>
</evidence>
<dbReference type="PANTHER" id="PTHR47822:SF2">
    <property type="entry name" value="F-BOX AND WD-40 DOMAIN PROTEIN 7"/>
    <property type="match status" value="1"/>
</dbReference>
<dbReference type="OMA" id="MVMILEA"/>
<dbReference type="PhylomeDB" id="T1J9Y1"/>
<dbReference type="SUPFAM" id="SSF50978">
    <property type="entry name" value="WD40 repeat-like"/>
    <property type="match status" value="1"/>
</dbReference>
<dbReference type="Proteomes" id="UP000014500">
    <property type="component" value="Unassembled WGS sequence"/>
</dbReference>
<dbReference type="Pfam" id="PF00400">
    <property type="entry name" value="WD40"/>
    <property type="match status" value="2"/>
</dbReference>
<proteinExistence type="predicted"/>
<keyword evidence="2" id="KW-1185">Reference proteome</keyword>
<dbReference type="HOGENOM" id="CLU_988033_0_0_1"/>
<dbReference type="InterPro" id="IPR001680">
    <property type="entry name" value="WD40_rpt"/>
</dbReference>
<dbReference type="PANTHER" id="PTHR47822">
    <property type="entry name" value="CARBOHYDRATE BINDING DOMAIN CONTAINING PROTEIN"/>
    <property type="match status" value="1"/>
</dbReference>
<dbReference type="SMART" id="SM00320">
    <property type="entry name" value="WD40"/>
    <property type="match status" value="4"/>
</dbReference>
<reference evidence="2" key="1">
    <citation type="submission" date="2011-05" db="EMBL/GenBank/DDBJ databases">
        <authorList>
            <person name="Richards S.R."/>
            <person name="Qu J."/>
            <person name="Jiang H."/>
            <person name="Jhangiani S.N."/>
            <person name="Agravi P."/>
            <person name="Goodspeed R."/>
            <person name="Gross S."/>
            <person name="Mandapat C."/>
            <person name="Jackson L."/>
            <person name="Mathew T."/>
            <person name="Pu L."/>
            <person name="Thornton R."/>
            <person name="Saada N."/>
            <person name="Wilczek-Boney K.B."/>
            <person name="Lee S."/>
            <person name="Kovar C."/>
            <person name="Wu Y."/>
            <person name="Scherer S.E."/>
            <person name="Worley K.C."/>
            <person name="Muzny D.M."/>
            <person name="Gibbs R."/>
        </authorList>
    </citation>
    <scope>NUCLEOTIDE SEQUENCE</scope>
    <source>
        <strain evidence="2">Brora</strain>
    </source>
</reference>
<protein>
    <recommendedName>
        <fullName evidence="3">Anaphase-promoting complex subunit 4 WD40 domain-containing protein</fullName>
    </recommendedName>
</protein>
<dbReference type="STRING" id="126957.T1J9Y1"/>
<reference evidence="1" key="2">
    <citation type="submission" date="2015-02" db="UniProtKB">
        <authorList>
            <consortium name="EnsemblMetazoa"/>
        </authorList>
    </citation>
    <scope>IDENTIFICATION</scope>
</reference>